<organism evidence="2 3">
    <name type="scientific">Clostridium luticellarii</name>
    <dbReference type="NCBI Taxonomy" id="1691940"/>
    <lineage>
        <taxon>Bacteria</taxon>
        <taxon>Bacillati</taxon>
        <taxon>Bacillota</taxon>
        <taxon>Clostridia</taxon>
        <taxon>Eubacteriales</taxon>
        <taxon>Clostridiaceae</taxon>
        <taxon>Clostridium</taxon>
    </lineage>
</organism>
<evidence type="ECO:0008006" key="4">
    <source>
        <dbReference type="Google" id="ProtNLM"/>
    </source>
</evidence>
<dbReference type="Proteomes" id="UP000237798">
    <property type="component" value="Unassembled WGS sequence"/>
</dbReference>
<keyword evidence="1" id="KW-0732">Signal</keyword>
<feature type="chain" id="PRO_5015610576" description="LTXXQ motif protein" evidence="1">
    <location>
        <begin position="28"/>
        <end position="204"/>
    </location>
</feature>
<evidence type="ECO:0000313" key="3">
    <source>
        <dbReference type="Proteomes" id="UP000237798"/>
    </source>
</evidence>
<dbReference type="OrthoDB" id="1903362at2"/>
<dbReference type="RefSeq" id="WP_106010187.1">
    <property type="nucleotide sequence ID" value="NZ_PVXP01000044.1"/>
</dbReference>
<dbReference type="EMBL" id="PVXP01000044">
    <property type="protein sequence ID" value="PRR83664.1"/>
    <property type="molecule type" value="Genomic_DNA"/>
</dbReference>
<evidence type="ECO:0000256" key="1">
    <source>
        <dbReference type="SAM" id="SignalP"/>
    </source>
</evidence>
<name>A0A2T0BIG7_9CLOT</name>
<feature type="signal peptide" evidence="1">
    <location>
        <begin position="1"/>
        <end position="27"/>
    </location>
</feature>
<reference evidence="2 3" key="1">
    <citation type="submission" date="2018-03" db="EMBL/GenBank/DDBJ databases">
        <title>Genome sequence of Clostridium luticellarii DSM 29923.</title>
        <authorList>
            <person name="Poehlein A."/>
            <person name="Daniel R."/>
        </authorList>
    </citation>
    <scope>NUCLEOTIDE SEQUENCE [LARGE SCALE GENOMIC DNA]</scope>
    <source>
        <strain evidence="2 3">DSM 29923</strain>
    </source>
</reference>
<keyword evidence="3" id="KW-1185">Reference proteome</keyword>
<dbReference type="AlphaFoldDB" id="A0A2T0BIG7"/>
<sequence length="204" mass="23032">MLKKTTGIIAGLTVLILLNISPTAVHAISPGNTSVMVQTTLKNSKKHNHPDYKSRLDQLVKDSKITKNQEDAVLDSIKPDDFHKFMKKKHKCSKNRLDNLVKNGTITKEQETAVKKLFSISKKQGKNFRYSFNSGLNELVNKGILSKGQKNAVQNLLISCRKEHISNMTEFFRNRLDALVKKGTITQKQEESIIKDLTAFRHAS</sequence>
<comment type="caution">
    <text evidence="2">The sequence shown here is derived from an EMBL/GenBank/DDBJ whole genome shotgun (WGS) entry which is preliminary data.</text>
</comment>
<accession>A0A2T0BIG7</accession>
<gene>
    <name evidence="2" type="ORF">CLLU_25900</name>
</gene>
<proteinExistence type="predicted"/>
<evidence type="ECO:0000313" key="2">
    <source>
        <dbReference type="EMBL" id="PRR83664.1"/>
    </source>
</evidence>
<protein>
    <recommendedName>
        <fullName evidence="4">LTXXQ motif protein</fullName>
    </recommendedName>
</protein>